<proteinExistence type="predicted"/>
<dbReference type="AlphaFoldDB" id="A0AAV7RDL6"/>
<name>A0AAV7RDL6_PLEWA</name>
<evidence type="ECO:0000313" key="2">
    <source>
        <dbReference type="Proteomes" id="UP001066276"/>
    </source>
</evidence>
<reference evidence="1" key="1">
    <citation type="journal article" date="2022" name="bioRxiv">
        <title>Sequencing and chromosome-scale assembly of the giantPleurodeles waltlgenome.</title>
        <authorList>
            <person name="Brown T."/>
            <person name="Elewa A."/>
            <person name="Iarovenko S."/>
            <person name="Subramanian E."/>
            <person name="Araus A.J."/>
            <person name="Petzold A."/>
            <person name="Susuki M."/>
            <person name="Suzuki K.-i.T."/>
            <person name="Hayashi T."/>
            <person name="Toyoda A."/>
            <person name="Oliveira C."/>
            <person name="Osipova E."/>
            <person name="Leigh N.D."/>
            <person name="Simon A."/>
            <person name="Yun M.H."/>
        </authorList>
    </citation>
    <scope>NUCLEOTIDE SEQUENCE</scope>
    <source>
        <strain evidence="1">20211129_DDA</strain>
        <tissue evidence="1">Liver</tissue>
    </source>
</reference>
<evidence type="ECO:0000313" key="1">
    <source>
        <dbReference type="EMBL" id="KAJ1150399.1"/>
    </source>
</evidence>
<dbReference type="EMBL" id="JANPWB010000009">
    <property type="protein sequence ID" value="KAJ1150399.1"/>
    <property type="molecule type" value="Genomic_DNA"/>
</dbReference>
<keyword evidence="2" id="KW-1185">Reference proteome</keyword>
<gene>
    <name evidence="1" type="ORF">NDU88_003192</name>
</gene>
<sequence length="118" mass="12942">MVEMDNSEKVIQALSILQEEGREDLLQEGVLQQSWVGLKRPKSASSEGMVAAVIVARHQLARQRNSGKKVSVEKVRLHLIAVWLFKVRKAVAYLGIVLLAGEAARSSDAIPARRLGSV</sequence>
<comment type="caution">
    <text evidence="1">The sequence shown here is derived from an EMBL/GenBank/DDBJ whole genome shotgun (WGS) entry which is preliminary data.</text>
</comment>
<dbReference type="Proteomes" id="UP001066276">
    <property type="component" value="Chromosome 5"/>
</dbReference>
<organism evidence="1 2">
    <name type="scientific">Pleurodeles waltl</name>
    <name type="common">Iberian ribbed newt</name>
    <dbReference type="NCBI Taxonomy" id="8319"/>
    <lineage>
        <taxon>Eukaryota</taxon>
        <taxon>Metazoa</taxon>
        <taxon>Chordata</taxon>
        <taxon>Craniata</taxon>
        <taxon>Vertebrata</taxon>
        <taxon>Euteleostomi</taxon>
        <taxon>Amphibia</taxon>
        <taxon>Batrachia</taxon>
        <taxon>Caudata</taxon>
        <taxon>Salamandroidea</taxon>
        <taxon>Salamandridae</taxon>
        <taxon>Pleurodelinae</taxon>
        <taxon>Pleurodeles</taxon>
    </lineage>
</organism>
<protein>
    <submittedName>
        <fullName evidence="1">Uncharacterized protein</fullName>
    </submittedName>
</protein>
<accession>A0AAV7RDL6</accession>